<name>F8N7C7_9BACT</name>
<dbReference type="Pfam" id="PF20737">
    <property type="entry name" value="Glyco_hydro127C"/>
    <property type="match status" value="1"/>
</dbReference>
<evidence type="ECO:0000259" key="3">
    <source>
        <dbReference type="Pfam" id="PF20736"/>
    </source>
</evidence>
<dbReference type="eggNOG" id="COG3533">
    <property type="taxonomic scope" value="Bacteria"/>
</dbReference>
<dbReference type="PANTHER" id="PTHR43465">
    <property type="entry name" value="DUF1680 DOMAIN PROTEIN (AFU_ORTHOLOGUE AFUA_1G08910)"/>
    <property type="match status" value="1"/>
</dbReference>
<evidence type="ECO:0000259" key="2">
    <source>
        <dbReference type="Pfam" id="PF07944"/>
    </source>
</evidence>
<sequence length="826" mass="92277">MKKTIITLTLAVTALLPATAQQKIKSAGYPITPVPFTSVKVWNNTFWGQRLETSRKVTIPLAFSKCESEGRYKNFERAAENMKHSSDKYNVAKLMPYSFDDTDPYKTIEGASYILQTYPDKKLQHYVDSIIDIIGTAQEPDGYLYTARTQNYIHPHPWSGPKRWSKEEDLSHELYNLGHLIEGAVAHWQATGSRKLLDIACRYADCVCKEVGPNARQACVVPGHQIAEMALCKLYLATGRKRYLDEAKFFLDYRGKTAVRNEYSQSHEPVLEQDEAVGHAVRATYMYAGMADVAALTGDTAYIHAIDRIWNNIVSKKLYITGGIGATSNGEAFGANYELPNMSAYNETCAAIGNVYVNYRLFLLHGESKYFDVLERTLYNGLIDGVSMDGGGFFYPNPLESMGQHQRQSWFGCACCPSNICRFLPSLPGYVYAVKDRNVYVNLFLSNSSSLVVGGKKVLLNQDTRYPWDGDITIKIGENKAGTFGLKIRIPGWVKGQPVPSDLYYYTDGKLLGYAITVNGRKAEGTVTSDGYFTVSRQWKSGDVVRVHFDMEVRTVRANNQVAADRGQVAIERGPVVYAAEWPDNKFNIMNVLVNQHPTFTTGTMPYATFIADSLKNKLTQYQGQCIETLTTPAQTLTFGEDGRLATKDVSLKLIPYFAWAHRGNGNMKVWLPQDVSAARPTTPATLASQAKVEFSVKLGAKGSVNDGLVPQNADDRTIPYCHWWPKTGTTEWVTYTFPETKAVQTATVYWYDDQPWGGCSVPTSWQILYQDAQGNWQPVSGADAYPVKRGAPCIVNFTPIKTKALRLQFQMPADKSCGIFEWSVK</sequence>
<reference evidence="6" key="1">
    <citation type="journal article" date="2011" name="Stand. Genomic Sci.">
        <title>Non-contiguous finished genome sequence of the opportunistic oral pathogen Prevotella multisaccharivorax type strain (PPPA20).</title>
        <authorList>
            <person name="Pati A."/>
            <person name="Gronow S."/>
            <person name="Lu M."/>
            <person name="Lapidus A."/>
            <person name="Nolan M."/>
            <person name="Lucas S."/>
            <person name="Hammon N."/>
            <person name="Deshpande S."/>
            <person name="Cheng J.F."/>
            <person name="Tapia R."/>
            <person name="Han C."/>
            <person name="Goodwin L."/>
            <person name="Pitluck S."/>
            <person name="Liolios K."/>
            <person name="Pagani I."/>
            <person name="Mavromatis K."/>
            <person name="Mikhailova N."/>
            <person name="Huntemann M."/>
            <person name="Chen A."/>
            <person name="Palaniappan K."/>
            <person name="Land M."/>
            <person name="Hauser L."/>
            <person name="Detter J.C."/>
            <person name="Brambilla E.M."/>
            <person name="Rohde M."/>
            <person name="Goker M."/>
            <person name="Woyke T."/>
            <person name="Bristow J."/>
            <person name="Eisen J.A."/>
            <person name="Markowitz V."/>
            <person name="Hugenholtz P."/>
            <person name="Kyrpides N.C."/>
            <person name="Klenk H.P."/>
            <person name="Ivanova N."/>
        </authorList>
    </citation>
    <scope>NUCLEOTIDE SEQUENCE [LARGE SCALE GENOMIC DNA]</scope>
    <source>
        <strain evidence="6">DSM 17128</strain>
    </source>
</reference>
<evidence type="ECO:0000256" key="1">
    <source>
        <dbReference type="SAM" id="SignalP"/>
    </source>
</evidence>
<feature type="signal peptide" evidence="1">
    <location>
        <begin position="1"/>
        <end position="20"/>
    </location>
</feature>
<evidence type="ECO:0000259" key="4">
    <source>
        <dbReference type="Pfam" id="PF20737"/>
    </source>
</evidence>
<proteinExistence type="predicted"/>
<dbReference type="PANTHER" id="PTHR43465:SF2">
    <property type="entry name" value="DUF1680 DOMAIN PROTEIN (AFU_ORTHOLOGUE AFUA_1G08910)"/>
    <property type="match status" value="1"/>
</dbReference>
<dbReference type="OrthoDB" id="9757939at2"/>
<keyword evidence="1" id="KW-0732">Signal</keyword>
<feature type="domain" description="Non-reducing end beta-L-arabinofuranosidase-like GH127 C-terminal" evidence="4">
    <location>
        <begin position="553"/>
        <end position="673"/>
    </location>
</feature>
<protein>
    <recommendedName>
        <fullName evidence="7">F5/8 type C domain-containing protein</fullName>
    </recommendedName>
</protein>
<dbReference type="RefSeq" id="WP_007573430.1">
    <property type="nucleotide sequence ID" value="NZ_BPTS01000001.1"/>
</dbReference>
<evidence type="ECO:0008006" key="7">
    <source>
        <dbReference type="Google" id="ProtNLM"/>
    </source>
</evidence>
<dbReference type="SUPFAM" id="SSF48208">
    <property type="entry name" value="Six-hairpin glycosidases"/>
    <property type="match status" value="1"/>
</dbReference>
<evidence type="ECO:0000313" key="5">
    <source>
        <dbReference type="EMBL" id="EGN56354.1"/>
    </source>
</evidence>
<dbReference type="InterPro" id="IPR049046">
    <property type="entry name" value="Beta-AFase-like_GH127_middle"/>
</dbReference>
<dbReference type="HOGENOM" id="CLU_013148_1_0_10"/>
<dbReference type="InterPro" id="IPR008928">
    <property type="entry name" value="6-hairpin_glycosidase_sf"/>
</dbReference>
<dbReference type="Proteomes" id="UP000002772">
    <property type="component" value="Unassembled WGS sequence"/>
</dbReference>
<evidence type="ECO:0000313" key="6">
    <source>
        <dbReference type="Proteomes" id="UP000002772"/>
    </source>
</evidence>
<accession>F8N7C7</accession>
<dbReference type="Gene3D" id="2.60.120.260">
    <property type="entry name" value="Galactose-binding domain-like"/>
    <property type="match status" value="1"/>
</dbReference>
<keyword evidence="6" id="KW-1185">Reference proteome</keyword>
<feature type="domain" description="Non-reducing end beta-L-arabinofuranosidase-like GH127 catalytic" evidence="2">
    <location>
        <begin position="42"/>
        <end position="428"/>
    </location>
</feature>
<gene>
    <name evidence="5" type="ORF">Premu_0897</name>
</gene>
<dbReference type="SUPFAM" id="SSF49785">
    <property type="entry name" value="Galactose-binding domain-like"/>
    <property type="match status" value="1"/>
</dbReference>
<feature type="domain" description="Non-reducing end beta-L-arabinofuranosidase-like GH127 middle" evidence="3">
    <location>
        <begin position="439"/>
        <end position="551"/>
    </location>
</feature>
<feature type="chain" id="PRO_5003375466" description="F5/8 type C domain-containing protein" evidence="1">
    <location>
        <begin position="21"/>
        <end position="826"/>
    </location>
</feature>
<dbReference type="InterPro" id="IPR049049">
    <property type="entry name" value="Beta-AFase-like_GH127_C"/>
</dbReference>
<dbReference type="InterPro" id="IPR049174">
    <property type="entry name" value="Beta-AFase-like"/>
</dbReference>
<dbReference type="Pfam" id="PF20736">
    <property type="entry name" value="Glyco_hydro127M"/>
    <property type="match status" value="1"/>
</dbReference>
<organism evidence="5 6">
    <name type="scientific">Hallella multisaccharivorax DSM 17128</name>
    <dbReference type="NCBI Taxonomy" id="688246"/>
    <lineage>
        <taxon>Bacteria</taxon>
        <taxon>Pseudomonadati</taxon>
        <taxon>Bacteroidota</taxon>
        <taxon>Bacteroidia</taxon>
        <taxon>Bacteroidales</taxon>
        <taxon>Prevotellaceae</taxon>
        <taxon>Hallella</taxon>
    </lineage>
</organism>
<dbReference type="Pfam" id="PF07944">
    <property type="entry name" value="Beta-AFase-like_GH127_cat"/>
    <property type="match status" value="1"/>
</dbReference>
<dbReference type="GO" id="GO:0005975">
    <property type="term" value="P:carbohydrate metabolic process"/>
    <property type="evidence" value="ECO:0007669"/>
    <property type="project" value="InterPro"/>
</dbReference>
<dbReference type="InterPro" id="IPR008979">
    <property type="entry name" value="Galactose-bd-like_sf"/>
</dbReference>
<dbReference type="STRING" id="688246.Premu_0897"/>
<dbReference type="EMBL" id="GL945017">
    <property type="protein sequence ID" value="EGN56354.1"/>
    <property type="molecule type" value="Genomic_DNA"/>
</dbReference>
<dbReference type="InterPro" id="IPR012878">
    <property type="entry name" value="Beta-AFase-like_GH127_cat"/>
</dbReference>
<dbReference type="AlphaFoldDB" id="F8N7C7"/>